<evidence type="ECO:0000313" key="2">
    <source>
        <dbReference type="EMBL" id="AAW77249.1"/>
    </source>
</evidence>
<proteinExistence type="predicted"/>
<feature type="compositionally biased region" description="Low complexity" evidence="1">
    <location>
        <begin position="317"/>
        <end position="330"/>
    </location>
</feature>
<organism evidence="2 3">
    <name type="scientific">Xanthomonas oryzae pv. oryzae (strain KACC10331 / KXO85)</name>
    <dbReference type="NCBI Taxonomy" id="291331"/>
    <lineage>
        <taxon>Bacteria</taxon>
        <taxon>Pseudomonadati</taxon>
        <taxon>Pseudomonadota</taxon>
        <taxon>Gammaproteobacteria</taxon>
        <taxon>Lysobacterales</taxon>
        <taxon>Lysobacteraceae</taxon>
        <taxon>Xanthomonas</taxon>
    </lineage>
</organism>
<protein>
    <submittedName>
        <fullName evidence="2">Uncharacterized protein</fullName>
    </submittedName>
</protein>
<gene>
    <name evidence="2" type="ordered locus">XOO3995</name>
</gene>
<evidence type="ECO:0000256" key="1">
    <source>
        <dbReference type="SAM" id="MobiDB-lite"/>
    </source>
</evidence>
<name>Q5GVM4_XANOR</name>
<dbReference type="Proteomes" id="UP000006735">
    <property type="component" value="Chromosome"/>
</dbReference>
<keyword evidence="3" id="KW-1185">Reference proteome</keyword>
<feature type="compositionally biased region" description="Polar residues" evidence="1">
    <location>
        <begin position="305"/>
        <end position="316"/>
    </location>
</feature>
<sequence length="431" mass="45901">MHADVAPCSCSCSCRNSSTATTSVLAVAATPPSAACRQPEGMQQSASHVEAVQCHAQRFAHHAQEQRAHAGIEPVGVAASHRDQANARQRQQRSGLHFARLCSVEQRVLVGLQAAADGLAIAQAIAKRGKPCIIGCDDLQPVGVQRVDRLEQHQPHQFAVEIFRQRSGHRLERVGRAGLAHQCQRELMRAHRQPLVLLRIAAQLLQAPRQFAILVAQHFELVGRQRSGGAVVARHQQAHCQIRELLEEGRVTSQPGGDFMCAEFVRVLAHPFHSPSKTNTAGPDMTTCSWSQGQRMRSSPPGKDTCTSRSTRQRCISTTAAAQAPLPQASVSPTPRSNTRKRTCVGSTTCTKPTLTESGNAAFCCSSVPTRSTGAASTRPTSTTACGLPIDTAPKRTVSPCTGSAYSSRACANPASGIWGGSNCGIPIATA</sequence>
<accession>Q5GVM4</accession>
<dbReference type="HOGENOM" id="CLU_636081_0_0_6"/>
<evidence type="ECO:0000313" key="3">
    <source>
        <dbReference type="Proteomes" id="UP000006735"/>
    </source>
</evidence>
<dbReference type="EMBL" id="AE013598">
    <property type="protein sequence ID" value="AAW77249.1"/>
    <property type="molecule type" value="Genomic_DNA"/>
</dbReference>
<feature type="compositionally biased region" description="Polar residues" evidence="1">
    <location>
        <begin position="275"/>
        <end position="297"/>
    </location>
</feature>
<feature type="region of interest" description="Disordered" evidence="1">
    <location>
        <begin position="273"/>
        <end position="343"/>
    </location>
</feature>
<dbReference type="KEGG" id="xoo:XOO3995"/>
<reference evidence="2 3" key="1">
    <citation type="journal article" date="2005" name="Nucleic Acids Res.">
        <title>The genome sequence of Xanthomonas oryzae pathovar oryzae KACC10331, the bacterial blight pathogen of rice.</title>
        <authorList>
            <person name="Lee B.M."/>
            <person name="Park Y.J."/>
            <person name="Park D.S."/>
            <person name="Kang H.W."/>
            <person name="Kim J.G."/>
            <person name="Song E.S."/>
            <person name="Park I.C."/>
            <person name="Yoon U.H."/>
            <person name="Hahn J.H."/>
            <person name="Koo B.S."/>
            <person name="Lee G.B."/>
            <person name="Kim H."/>
            <person name="Park H.S."/>
            <person name="Yoon K.O."/>
            <person name="Kim J.H."/>
            <person name="Jung C.H."/>
            <person name="Koh N.H."/>
            <person name="Seo J.S."/>
            <person name="Go S.J."/>
        </authorList>
    </citation>
    <scope>NUCLEOTIDE SEQUENCE [LARGE SCALE GENOMIC DNA]</scope>
    <source>
        <strain evidence="3">KACC10331 / KXO85</strain>
    </source>
</reference>
<dbReference type="AlphaFoldDB" id="Q5GVM4"/>